<dbReference type="Pfam" id="PF02984">
    <property type="entry name" value="Cyclin_C"/>
    <property type="match status" value="1"/>
</dbReference>
<proteinExistence type="inferred from homology"/>
<evidence type="ECO:0000313" key="8">
    <source>
        <dbReference type="EMBL" id="KAK9000601.1"/>
    </source>
</evidence>
<dbReference type="SMART" id="SM01332">
    <property type="entry name" value="Cyclin_C"/>
    <property type="match status" value="1"/>
</dbReference>
<feature type="region of interest" description="Disordered" evidence="5">
    <location>
        <begin position="313"/>
        <end position="341"/>
    </location>
</feature>
<keyword evidence="1" id="KW-0132">Cell division</keyword>
<comment type="caution">
    <text evidence="8">The sequence shown here is derived from an EMBL/GenBank/DDBJ whole genome shotgun (WGS) entry which is preliminary data.</text>
</comment>
<dbReference type="InterPro" id="IPR036915">
    <property type="entry name" value="Cyclin-like_sf"/>
</dbReference>
<dbReference type="InterPro" id="IPR013763">
    <property type="entry name" value="Cyclin-like_dom"/>
</dbReference>
<dbReference type="CDD" id="cd20543">
    <property type="entry name" value="CYCLIN_AtCycD-like_rpt1"/>
    <property type="match status" value="1"/>
</dbReference>
<feature type="domain" description="Cyclin-like" evidence="6">
    <location>
        <begin position="89"/>
        <end position="177"/>
    </location>
</feature>
<dbReference type="InterPro" id="IPR004367">
    <property type="entry name" value="Cyclin_C-dom"/>
</dbReference>
<dbReference type="Gene3D" id="1.10.472.10">
    <property type="entry name" value="Cyclin-like"/>
    <property type="match status" value="2"/>
</dbReference>
<evidence type="ECO:0008006" key="10">
    <source>
        <dbReference type="Google" id="ProtNLM"/>
    </source>
</evidence>
<gene>
    <name evidence="8" type="ORF">V6N11_081090</name>
</gene>
<evidence type="ECO:0000256" key="2">
    <source>
        <dbReference type="ARBA" id="ARBA00023127"/>
    </source>
</evidence>
<keyword evidence="2 4" id="KW-0195">Cyclin</keyword>
<dbReference type="Pfam" id="PF00134">
    <property type="entry name" value="Cyclin_N"/>
    <property type="match status" value="1"/>
</dbReference>
<evidence type="ECO:0000256" key="3">
    <source>
        <dbReference type="ARBA" id="ARBA00023306"/>
    </source>
</evidence>
<dbReference type="CDD" id="cd20544">
    <property type="entry name" value="CYCLIN_AtCycD-like_rpt2"/>
    <property type="match status" value="1"/>
</dbReference>
<evidence type="ECO:0000256" key="4">
    <source>
        <dbReference type="RuleBase" id="RU000383"/>
    </source>
</evidence>
<evidence type="ECO:0000259" key="7">
    <source>
        <dbReference type="SMART" id="SM01332"/>
    </source>
</evidence>
<dbReference type="Proteomes" id="UP001396334">
    <property type="component" value="Unassembled WGS sequence"/>
</dbReference>
<accession>A0ABR2QIT4</accession>
<sequence>MMSLSHSHSHSTPSNNSSASTDSSSSTTTIGSNGGGAGVVTPENDRPSQRQYCQTLRNYPPWDEDSISKLIDLESHHMPFSDYFHRCQQRSIDVHAYYNFSPVTAFLSVNYLDRFLSSHSLPLENGWPFQLLSVACLSLAAKMEEAKVPLLLDLQVLEPRFVFEPKTIQRMELRVLAILNWRLRSVTPFDYFPHFLCKLPSFSHSFDSLLSASSDLILSTTRVIDFLQFTPSTMAAAAVFCAAGECSQFPAADALFHESVDKEMARSCHQLMEKYMIDTCSSARLKNPRAEPSHAPPSPVGVLDAAACGSCDTRFDNPGSSSQVERPPKRLRSSAPDVQQP</sequence>
<evidence type="ECO:0000313" key="9">
    <source>
        <dbReference type="Proteomes" id="UP001396334"/>
    </source>
</evidence>
<evidence type="ECO:0000256" key="5">
    <source>
        <dbReference type="SAM" id="MobiDB-lite"/>
    </source>
</evidence>
<dbReference type="InterPro" id="IPR006671">
    <property type="entry name" value="Cyclin_N"/>
</dbReference>
<evidence type="ECO:0000256" key="1">
    <source>
        <dbReference type="ARBA" id="ARBA00022618"/>
    </source>
</evidence>
<dbReference type="EMBL" id="JBBPBN010000037">
    <property type="protein sequence ID" value="KAK9000601.1"/>
    <property type="molecule type" value="Genomic_DNA"/>
</dbReference>
<protein>
    <recommendedName>
        <fullName evidence="10">B-like cyclin</fullName>
    </recommendedName>
</protein>
<dbReference type="PANTHER" id="PTHR10177">
    <property type="entry name" value="CYCLINS"/>
    <property type="match status" value="1"/>
</dbReference>
<feature type="domain" description="Cyclin C-terminal" evidence="7">
    <location>
        <begin position="186"/>
        <end position="312"/>
    </location>
</feature>
<comment type="similarity">
    <text evidence="4">Belongs to the cyclin family.</text>
</comment>
<dbReference type="SUPFAM" id="SSF47954">
    <property type="entry name" value="Cyclin-like"/>
    <property type="match status" value="1"/>
</dbReference>
<keyword evidence="9" id="KW-1185">Reference proteome</keyword>
<dbReference type="InterPro" id="IPR039361">
    <property type="entry name" value="Cyclin"/>
</dbReference>
<evidence type="ECO:0000259" key="6">
    <source>
        <dbReference type="SMART" id="SM00385"/>
    </source>
</evidence>
<reference evidence="8 9" key="1">
    <citation type="journal article" date="2024" name="G3 (Bethesda)">
        <title>Genome assembly of Hibiscus sabdariffa L. provides insights into metabolisms of medicinal natural products.</title>
        <authorList>
            <person name="Kim T."/>
        </authorList>
    </citation>
    <scope>NUCLEOTIDE SEQUENCE [LARGE SCALE GENOMIC DNA]</scope>
    <source>
        <strain evidence="8">TK-2024</strain>
        <tissue evidence="8">Old leaves</tissue>
    </source>
</reference>
<feature type="compositionally biased region" description="Low complexity" evidence="5">
    <location>
        <begin position="1"/>
        <end position="31"/>
    </location>
</feature>
<keyword evidence="3" id="KW-0131">Cell cycle</keyword>
<organism evidence="8 9">
    <name type="scientific">Hibiscus sabdariffa</name>
    <name type="common">roselle</name>
    <dbReference type="NCBI Taxonomy" id="183260"/>
    <lineage>
        <taxon>Eukaryota</taxon>
        <taxon>Viridiplantae</taxon>
        <taxon>Streptophyta</taxon>
        <taxon>Embryophyta</taxon>
        <taxon>Tracheophyta</taxon>
        <taxon>Spermatophyta</taxon>
        <taxon>Magnoliopsida</taxon>
        <taxon>eudicotyledons</taxon>
        <taxon>Gunneridae</taxon>
        <taxon>Pentapetalae</taxon>
        <taxon>rosids</taxon>
        <taxon>malvids</taxon>
        <taxon>Malvales</taxon>
        <taxon>Malvaceae</taxon>
        <taxon>Malvoideae</taxon>
        <taxon>Hibiscus</taxon>
    </lineage>
</organism>
<feature type="region of interest" description="Disordered" evidence="5">
    <location>
        <begin position="1"/>
        <end position="49"/>
    </location>
</feature>
<dbReference type="SMART" id="SM00385">
    <property type="entry name" value="CYCLIN"/>
    <property type="match status" value="1"/>
</dbReference>
<name>A0ABR2QIT4_9ROSI</name>